<dbReference type="GO" id="GO:0031369">
    <property type="term" value="F:translation initiation factor binding"/>
    <property type="evidence" value="ECO:0007669"/>
    <property type="project" value="TreeGrafter"/>
</dbReference>
<evidence type="ECO:0000256" key="8">
    <source>
        <dbReference type="ARBA" id="ARBA00023242"/>
    </source>
</evidence>
<keyword evidence="8" id="KW-0539">Nucleus</keyword>
<dbReference type="Proteomes" id="UP001497623">
    <property type="component" value="Unassembled WGS sequence"/>
</dbReference>
<evidence type="ECO:0000256" key="7">
    <source>
        <dbReference type="ARBA" id="ARBA00023132"/>
    </source>
</evidence>
<name>A0AAV2R5B4_MEGNR</name>
<dbReference type="EMBL" id="CAXKWB010014808">
    <property type="protein sequence ID" value="CAL4111798.1"/>
    <property type="molecule type" value="Genomic_DNA"/>
</dbReference>
<keyword evidence="6" id="KW-0811">Translocation</keyword>
<evidence type="ECO:0000256" key="2">
    <source>
        <dbReference type="ARBA" id="ARBA00011056"/>
    </source>
</evidence>
<comment type="similarity">
    <text evidence="2">Belongs to the GLE1 family.</text>
</comment>
<dbReference type="GO" id="GO:0005543">
    <property type="term" value="F:phospholipid binding"/>
    <property type="evidence" value="ECO:0007669"/>
    <property type="project" value="TreeGrafter"/>
</dbReference>
<dbReference type="GO" id="GO:0005737">
    <property type="term" value="C:cytoplasm"/>
    <property type="evidence" value="ECO:0007669"/>
    <property type="project" value="TreeGrafter"/>
</dbReference>
<protein>
    <recommendedName>
        <fullName evidence="10">mRNA export factor GLE1</fullName>
    </recommendedName>
    <alternativeName>
        <fullName evidence="12">GLE1 RNA export mediator</fullName>
    </alternativeName>
    <alternativeName>
        <fullName evidence="11">Nucleoporin GLE1</fullName>
    </alternativeName>
</protein>
<dbReference type="PANTHER" id="PTHR12960">
    <property type="entry name" value="GLE-1-RELATED"/>
    <property type="match status" value="1"/>
</dbReference>
<evidence type="ECO:0000313" key="15">
    <source>
        <dbReference type="Proteomes" id="UP001497623"/>
    </source>
</evidence>
<evidence type="ECO:0000256" key="5">
    <source>
        <dbReference type="ARBA" id="ARBA00022927"/>
    </source>
</evidence>
<feature type="non-terminal residue" evidence="14">
    <location>
        <position position="1"/>
    </location>
</feature>
<evidence type="ECO:0000313" key="14">
    <source>
        <dbReference type="EMBL" id="CAL4111798.1"/>
    </source>
</evidence>
<reference evidence="14 15" key="1">
    <citation type="submission" date="2024-05" db="EMBL/GenBank/DDBJ databases">
        <authorList>
            <person name="Wallberg A."/>
        </authorList>
    </citation>
    <scope>NUCLEOTIDE SEQUENCE [LARGE SCALE GENOMIC DNA]</scope>
</reference>
<keyword evidence="4" id="KW-0509">mRNA transport</keyword>
<dbReference type="InterPro" id="IPR038506">
    <property type="entry name" value="GLE1-like_sf"/>
</dbReference>
<dbReference type="GO" id="GO:0016973">
    <property type="term" value="P:poly(A)+ mRNA export from nucleus"/>
    <property type="evidence" value="ECO:0007669"/>
    <property type="project" value="InterPro"/>
</dbReference>
<dbReference type="AlphaFoldDB" id="A0AAV2R5B4"/>
<gene>
    <name evidence="14" type="ORF">MNOR_LOCUS19725</name>
</gene>
<feature type="compositionally biased region" description="Polar residues" evidence="13">
    <location>
        <begin position="45"/>
        <end position="57"/>
    </location>
</feature>
<keyword evidence="3" id="KW-0813">Transport</keyword>
<dbReference type="PANTHER" id="PTHR12960:SF0">
    <property type="entry name" value="MRNA EXPORT FACTOR GLE1"/>
    <property type="match status" value="1"/>
</dbReference>
<keyword evidence="15" id="KW-1185">Reference proteome</keyword>
<evidence type="ECO:0000256" key="13">
    <source>
        <dbReference type="SAM" id="MobiDB-lite"/>
    </source>
</evidence>
<feature type="non-terminal residue" evidence="14">
    <location>
        <position position="376"/>
    </location>
</feature>
<dbReference type="GO" id="GO:0044614">
    <property type="term" value="C:nuclear pore cytoplasmic filaments"/>
    <property type="evidence" value="ECO:0007669"/>
    <property type="project" value="TreeGrafter"/>
</dbReference>
<evidence type="ECO:0000256" key="11">
    <source>
        <dbReference type="ARBA" id="ARBA00029983"/>
    </source>
</evidence>
<dbReference type="Gene3D" id="1.25.40.510">
    <property type="entry name" value="GLE1-like"/>
    <property type="match status" value="1"/>
</dbReference>
<proteinExistence type="inferred from homology"/>
<comment type="function">
    <text evidence="9">Required for the export of mRNAs containing poly(A) tails from the nucleus into the cytoplasm. May be involved in the terminal step of the mRNA transport through the nuclear pore complex (NPC).</text>
</comment>
<evidence type="ECO:0000256" key="1">
    <source>
        <dbReference type="ARBA" id="ARBA00004567"/>
    </source>
</evidence>
<sequence length="376" mass="41807">GDDLKQQLQQQEEQAAAAAAAAAAVVAAAAGTVTAAPITTPPDPSTSQFLECSSQSTTHKDNNQLPSLLLEAIKKGDDLKLSLQEFEDAAQRVSNSDKLDLKKALAMLNQFNAGNPTNNRDKLSKVIMLLSGRPIVYVDKSIGTDNQPDKVKFVQNNVALQIIKIGHDKQATNTVNIGMYAWVISNVWKAFPVMGNLFLHRFYETCPYLLPRNVSQNLGQSEEEFYKAMGYRITSEACEKQDNYVTRMGAAAQLYGLVVALMAKYKISLSDVRPCDRFLRSILDFPTPKSITDILDHKPLLKIFGDRCLEDIPNPRLRNLKEKTLSYRFQMIHIPGNTGKGGSLDSDAFRRALLQYRNTFRAYAPRDSPHYGSVTM</sequence>
<evidence type="ECO:0000256" key="9">
    <source>
        <dbReference type="ARBA" id="ARBA00024680"/>
    </source>
</evidence>
<comment type="caution">
    <text evidence="14">The sequence shown here is derived from an EMBL/GenBank/DDBJ whole genome shotgun (WGS) entry which is preliminary data.</text>
</comment>
<evidence type="ECO:0000256" key="6">
    <source>
        <dbReference type="ARBA" id="ARBA00023010"/>
    </source>
</evidence>
<dbReference type="GO" id="GO:0015031">
    <property type="term" value="P:protein transport"/>
    <property type="evidence" value="ECO:0007669"/>
    <property type="project" value="UniProtKB-KW"/>
</dbReference>
<evidence type="ECO:0000256" key="4">
    <source>
        <dbReference type="ARBA" id="ARBA00022816"/>
    </source>
</evidence>
<organism evidence="14 15">
    <name type="scientific">Meganyctiphanes norvegica</name>
    <name type="common">Northern krill</name>
    <name type="synonym">Thysanopoda norvegica</name>
    <dbReference type="NCBI Taxonomy" id="48144"/>
    <lineage>
        <taxon>Eukaryota</taxon>
        <taxon>Metazoa</taxon>
        <taxon>Ecdysozoa</taxon>
        <taxon>Arthropoda</taxon>
        <taxon>Crustacea</taxon>
        <taxon>Multicrustacea</taxon>
        <taxon>Malacostraca</taxon>
        <taxon>Eumalacostraca</taxon>
        <taxon>Eucarida</taxon>
        <taxon>Euphausiacea</taxon>
        <taxon>Euphausiidae</taxon>
        <taxon>Meganyctiphanes</taxon>
    </lineage>
</organism>
<dbReference type="GO" id="GO:0000822">
    <property type="term" value="F:inositol hexakisphosphate binding"/>
    <property type="evidence" value="ECO:0007669"/>
    <property type="project" value="TreeGrafter"/>
</dbReference>
<evidence type="ECO:0000256" key="10">
    <source>
        <dbReference type="ARBA" id="ARBA00026227"/>
    </source>
</evidence>
<evidence type="ECO:0000256" key="3">
    <source>
        <dbReference type="ARBA" id="ARBA00022448"/>
    </source>
</evidence>
<keyword evidence="7" id="KW-0906">Nuclear pore complex</keyword>
<accession>A0AAV2R5B4</accession>
<evidence type="ECO:0000256" key="12">
    <source>
        <dbReference type="ARBA" id="ARBA00030897"/>
    </source>
</evidence>
<dbReference type="InterPro" id="IPR012476">
    <property type="entry name" value="GLE1"/>
</dbReference>
<comment type="subcellular location">
    <subcellularLocation>
        <location evidence="1">Nucleus</location>
        <location evidence="1">Nuclear pore complex</location>
    </subcellularLocation>
</comment>
<dbReference type="Pfam" id="PF07817">
    <property type="entry name" value="GLE1"/>
    <property type="match status" value="1"/>
</dbReference>
<feature type="region of interest" description="Disordered" evidence="13">
    <location>
        <begin position="35"/>
        <end position="63"/>
    </location>
</feature>
<keyword evidence="5" id="KW-0653">Protein transport</keyword>